<dbReference type="Pfam" id="PF13577">
    <property type="entry name" value="SnoaL_4"/>
    <property type="match status" value="1"/>
</dbReference>
<evidence type="ECO:0000313" key="2">
    <source>
        <dbReference type="EMBL" id="MBJ7599494.1"/>
    </source>
</evidence>
<dbReference type="RefSeq" id="WP_338203004.1">
    <property type="nucleotide sequence ID" value="NZ_JAEKNR010000155.1"/>
</dbReference>
<dbReference type="Proteomes" id="UP000612893">
    <property type="component" value="Unassembled WGS sequence"/>
</dbReference>
<accession>A0A934NA80</accession>
<dbReference type="EMBL" id="JAEKNR010000155">
    <property type="protein sequence ID" value="MBJ7599494.1"/>
    <property type="molecule type" value="Genomic_DNA"/>
</dbReference>
<evidence type="ECO:0000313" key="3">
    <source>
        <dbReference type="Proteomes" id="UP000612893"/>
    </source>
</evidence>
<evidence type="ECO:0000259" key="1">
    <source>
        <dbReference type="Pfam" id="PF13577"/>
    </source>
</evidence>
<gene>
    <name evidence="2" type="ORF">JF922_15625</name>
</gene>
<dbReference type="InterPro" id="IPR037401">
    <property type="entry name" value="SnoaL-like"/>
</dbReference>
<proteinExistence type="predicted"/>
<protein>
    <submittedName>
        <fullName evidence="2">Nuclear transport factor 2 family protein</fullName>
    </submittedName>
</protein>
<name>A0A934NA80_9BACT</name>
<dbReference type="SUPFAM" id="SSF54427">
    <property type="entry name" value="NTF2-like"/>
    <property type="match status" value="1"/>
</dbReference>
<dbReference type="InterPro" id="IPR032710">
    <property type="entry name" value="NTF2-like_dom_sf"/>
</dbReference>
<dbReference type="Gene3D" id="3.10.450.50">
    <property type="match status" value="1"/>
</dbReference>
<organism evidence="2 3">
    <name type="scientific">Candidatus Nephthysia bennettiae</name>
    <dbReference type="NCBI Taxonomy" id="3127016"/>
    <lineage>
        <taxon>Bacteria</taxon>
        <taxon>Bacillati</taxon>
        <taxon>Candidatus Dormiibacterota</taxon>
        <taxon>Candidatus Dormibacteria</taxon>
        <taxon>Candidatus Dormibacterales</taxon>
        <taxon>Candidatus Dormibacteraceae</taxon>
        <taxon>Candidatus Nephthysia</taxon>
    </lineage>
</organism>
<comment type="caution">
    <text evidence="2">The sequence shown here is derived from an EMBL/GenBank/DDBJ whole genome shotgun (WGS) entry which is preliminary data.</text>
</comment>
<sequence>MSALPTVEELADIQRIIRLQAKYARFVDLKRWLDLEALLTDDFEFEGASSTRGAAVFVSQVSRRLANENTVHELHTPEIEIQLPCVATGTWPFADLIDERRDGLGVCRRGFGHYTESYVKTADGWRISTMRVARLRVDCTLALREQEPIHHACYSEEEVLAWLGRHGAQS</sequence>
<dbReference type="AlphaFoldDB" id="A0A934NA80"/>
<feature type="domain" description="SnoaL-like" evidence="1">
    <location>
        <begin position="8"/>
        <end position="131"/>
    </location>
</feature>
<keyword evidence="3" id="KW-1185">Reference proteome</keyword>
<reference evidence="2" key="1">
    <citation type="submission" date="2020-10" db="EMBL/GenBank/DDBJ databases">
        <title>Ca. Dormibacterota MAGs.</title>
        <authorList>
            <person name="Montgomery K."/>
        </authorList>
    </citation>
    <scope>NUCLEOTIDE SEQUENCE [LARGE SCALE GENOMIC DNA]</scope>
    <source>
        <strain evidence="2">SC8812_S17_10</strain>
    </source>
</reference>